<comment type="subcellular location">
    <subcellularLocation>
        <location evidence="1">Mitochondrion membrane</location>
        <topology evidence="1">Multi-pass membrane protein</topology>
    </subcellularLocation>
</comment>
<dbReference type="GO" id="GO:0031966">
    <property type="term" value="C:mitochondrial membrane"/>
    <property type="evidence" value="ECO:0007669"/>
    <property type="project" value="UniProtKB-SubCell"/>
</dbReference>
<evidence type="ECO:0000256" key="3">
    <source>
        <dbReference type="ARBA" id="ARBA00022448"/>
    </source>
</evidence>
<evidence type="ECO:0000256" key="10">
    <source>
        <dbReference type="RuleBase" id="RU000488"/>
    </source>
</evidence>
<evidence type="ECO:0000256" key="6">
    <source>
        <dbReference type="ARBA" id="ARBA00022989"/>
    </source>
</evidence>
<evidence type="ECO:0000256" key="2">
    <source>
        <dbReference type="ARBA" id="ARBA00006375"/>
    </source>
</evidence>
<dbReference type="AlphaFoldDB" id="A0A8S9ZMH2"/>
<keyword evidence="4 9" id="KW-0812">Transmembrane</keyword>
<comment type="similarity">
    <text evidence="2 10">Belongs to the mitochondrial carrier (TC 2.A.29) family.</text>
</comment>
<evidence type="ECO:0000256" key="8">
    <source>
        <dbReference type="ARBA" id="ARBA00023136"/>
    </source>
</evidence>
<evidence type="ECO:0000256" key="9">
    <source>
        <dbReference type="PROSITE-ProRule" id="PRU00282"/>
    </source>
</evidence>
<dbReference type="GO" id="GO:0022857">
    <property type="term" value="F:transmembrane transporter activity"/>
    <property type="evidence" value="ECO:0007669"/>
    <property type="project" value="TreeGrafter"/>
</dbReference>
<keyword evidence="7" id="KW-0496">Mitochondrion</keyword>
<gene>
    <name evidence="11" type="ORF">Mgra_00006251</name>
</gene>
<dbReference type="OrthoDB" id="193856at2759"/>
<keyword evidence="3 10" id="KW-0813">Transport</keyword>
<keyword evidence="5" id="KW-0677">Repeat</keyword>
<evidence type="ECO:0008006" key="13">
    <source>
        <dbReference type="Google" id="ProtNLM"/>
    </source>
</evidence>
<accession>A0A8S9ZMH2</accession>
<evidence type="ECO:0000256" key="1">
    <source>
        <dbReference type="ARBA" id="ARBA00004225"/>
    </source>
</evidence>
<name>A0A8S9ZMH2_9BILA</name>
<keyword evidence="6" id="KW-1133">Transmembrane helix</keyword>
<evidence type="ECO:0000256" key="4">
    <source>
        <dbReference type="ARBA" id="ARBA00022692"/>
    </source>
</evidence>
<dbReference type="InterPro" id="IPR018108">
    <property type="entry name" value="MCP_transmembrane"/>
</dbReference>
<evidence type="ECO:0000313" key="11">
    <source>
        <dbReference type="EMBL" id="KAF7634286.1"/>
    </source>
</evidence>
<evidence type="ECO:0000256" key="5">
    <source>
        <dbReference type="ARBA" id="ARBA00022737"/>
    </source>
</evidence>
<organism evidence="11 12">
    <name type="scientific">Meloidogyne graminicola</name>
    <dbReference type="NCBI Taxonomy" id="189291"/>
    <lineage>
        <taxon>Eukaryota</taxon>
        <taxon>Metazoa</taxon>
        <taxon>Ecdysozoa</taxon>
        <taxon>Nematoda</taxon>
        <taxon>Chromadorea</taxon>
        <taxon>Rhabditida</taxon>
        <taxon>Tylenchina</taxon>
        <taxon>Tylenchomorpha</taxon>
        <taxon>Tylenchoidea</taxon>
        <taxon>Meloidogynidae</taxon>
        <taxon>Meloidogyninae</taxon>
        <taxon>Meloidogyne</taxon>
    </lineage>
</organism>
<keyword evidence="8 9" id="KW-0472">Membrane</keyword>
<reference evidence="11" key="1">
    <citation type="journal article" date="2020" name="Ecol. Evol.">
        <title>Genome structure and content of the rice root-knot nematode (Meloidogyne graminicola).</title>
        <authorList>
            <person name="Phan N.T."/>
            <person name="Danchin E.G.J."/>
            <person name="Klopp C."/>
            <person name="Perfus-Barbeoch L."/>
            <person name="Kozlowski D.K."/>
            <person name="Koutsovoulos G.D."/>
            <person name="Lopez-Roques C."/>
            <person name="Bouchez O."/>
            <person name="Zahm M."/>
            <person name="Besnard G."/>
            <person name="Bellafiore S."/>
        </authorList>
    </citation>
    <scope>NUCLEOTIDE SEQUENCE</scope>
    <source>
        <strain evidence="11">VN-18</strain>
    </source>
</reference>
<dbReference type="PANTHER" id="PTHR45624">
    <property type="entry name" value="MITOCHONDRIAL BASIC AMINO ACIDS TRANSPORTER-RELATED"/>
    <property type="match status" value="1"/>
</dbReference>
<dbReference type="InterPro" id="IPR023395">
    <property type="entry name" value="MCP_dom_sf"/>
</dbReference>
<dbReference type="EMBL" id="JABEBT010000060">
    <property type="protein sequence ID" value="KAF7634286.1"/>
    <property type="molecule type" value="Genomic_DNA"/>
</dbReference>
<dbReference type="Proteomes" id="UP000605970">
    <property type="component" value="Unassembled WGS sequence"/>
</dbReference>
<proteinExistence type="inferred from homology"/>
<evidence type="ECO:0000313" key="12">
    <source>
        <dbReference type="Proteomes" id="UP000605970"/>
    </source>
</evidence>
<dbReference type="SUPFAM" id="SSF103506">
    <property type="entry name" value="Mitochondrial carrier"/>
    <property type="match status" value="1"/>
</dbReference>
<dbReference type="Gene3D" id="1.50.40.10">
    <property type="entry name" value="Mitochondrial carrier domain"/>
    <property type="match status" value="1"/>
</dbReference>
<comment type="caution">
    <text evidence="11">The sequence shown here is derived from an EMBL/GenBank/DDBJ whole genome shotgun (WGS) entry which is preliminary data.</text>
</comment>
<keyword evidence="12" id="KW-1185">Reference proteome</keyword>
<feature type="repeat" description="Solcar" evidence="9">
    <location>
        <begin position="1"/>
        <end position="83"/>
    </location>
</feature>
<evidence type="ECO:0000256" key="7">
    <source>
        <dbReference type="ARBA" id="ARBA00023128"/>
    </source>
</evidence>
<dbReference type="InterPro" id="IPR050567">
    <property type="entry name" value="Mitochondrial_Carrier"/>
</dbReference>
<protein>
    <recommendedName>
        <fullName evidence="13">Mitochondrial carrier protein</fullName>
    </recommendedName>
</protein>
<dbReference type="PROSITE" id="PS50920">
    <property type="entry name" value="SOLCAR"/>
    <property type="match status" value="1"/>
</dbReference>
<sequence length="134" mass="15115">MYKDFLAGYVAGSSGILFGYPLDTLKTRIQLNNNSSINYFKVAKGIFQKEGAFTFYRGMSAPFLTAGLINSLLFSGYTLTLKELQNNKTYNKRQGEFKAHESIKLNKGPLNCALLIIQKEGLIGLYKVIFKYFN</sequence>
<dbReference type="Pfam" id="PF00153">
    <property type="entry name" value="Mito_carr"/>
    <property type="match status" value="1"/>
</dbReference>